<gene>
    <name evidence="5" type="ORF">RRG08_009590</name>
</gene>
<reference evidence="5" key="1">
    <citation type="journal article" date="2023" name="G3 (Bethesda)">
        <title>A reference genome for the long-term kleptoplast-retaining sea slug Elysia crispata morphotype clarki.</title>
        <authorList>
            <person name="Eastman K.E."/>
            <person name="Pendleton A.L."/>
            <person name="Shaikh M.A."/>
            <person name="Suttiyut T."/>
            <person name="Ogas R."/>
            <person name="Tomko P."/>
            <person name="Gavelis G."/>
            <person name="Widhalm J.R."/>
            <person name="Wisecaver J.H."/>
        </authorList>
    </citation>
    <scope>NUCLEOTIDE SEQUENCE</scope>
    <source>
        <strain evidence="5">ECLA1</strain>
    </source>
</reference>
<dbReference type="PANTHER" id="PTHR21646:SF14">
    <property type="entry name" value="FI05488P"/>
    <property type="match status" value="1"/>
</dbReference>
<dbReference type="InterPro" id="IPR001394">
    <property type="entry name" value="Peptidase_C19_UCH"/>
</dbReference>
<evidence type="ECO:0000256" key="2">
    <source>
        <dbReference type="ARBA" id="ARBA00012759"/>
    </source>
</evidence>
<dbReference type="EC" id="3.4.19.12" evidence="2"/>
<dbReference type="GO" id="GO:0004843">
    <property type="term" value="F:cysteine-type deubiquitinase activity"/>
    <property type="evidence" value="ECO:0007669"/>
    <property type="project" value="UniProtKB-EC"/>
</dbReference>
<sequence>MSTARPLITDPNVSMTVPKWKRTPGVIGIFNHGNSCFMNAVLQCLSNTDSFTEYFVKDFYKSDLKNSKNGKKSVFRLNLGEVTEQLGILLKSIWSGKYNSDVSSEFKSVVGKFSSQYKGDHQHDAQEFLLWLLDRIHEDVCIYLKKKQKPQKSSLPAKSDEDAALEAASVNGESFVVRLFQALHASTLTCPTCKRRSSTFDPYLCVSLPLPQRCPRQLSVVLVPFVEERSSPVTRYSDRDRSLRLVLTLNQYDTVGELKLKLCSELPKLDLKAKKLILVQLREDGFGSTYSNEQPVSDIGEGESLYALEAAFSSETDGATNEEQNGDVRGEDEFDTPMAQVMVVHVEVSPGSNRSYRFGSPAILKVRRDINWKGLQKQILYKMGNTIHGEVLAQKLSAVIRLRVYDGSPRRNSLSSDVEMPLYTQDVERAYETLDEDFGPSHIKLTAEWDLKTKNVIVTDDREYFEEHQSVPEAESNIPGQSRVTLDECFKLYTQEEKLIGEDAWLCPHCKQQQQGTIKTLGLWSLPDVMVLHLKRFKQTGLRRSKLNTLVDFPLEGLDMSPYLARRKGAGGGSSLNESNTLLASHSLQPDDHTYDLLGVSNHYGNMMGGHYIAVCKSPVDGVWREFNDQRVRTLKEGEPIATKEAYLLFYQRRSLGKDINHRLFTGDHWAFSLSLAPSELREEGPSSGGSTPRGEKIPIMPPPSQTLPLRPRQESLTRSVSPSVLKHGAREHTASWTSANSRRSASSSRPLTPQPHRKSIVIYSESRYSDGENGYNYDQSPTSPTRASSPPIRNSASRKSRPVQRQASEPGPRRGKALVSASLDSDKGKDLSLRKSQYDHERDDGLVSNGKPGRRSDVALTAKSYNMIKDKNSSRGPFRHEFQGLSDAVLSLPPRSLGYPSLLQSSSTESNAKHPSSYEYGNYSNQRNISHMLAHELASTLTVKLDDRGPTDLTGHSLSSYSEANTLNALAARRKLAEHIDVDRIEDRPFSSLTLSNRESYGRHHFGRYENQKSYELAQQKPLGWDSDLHTFFSGEPLNGHYPSMDFDKSKAEDQGRWDKTFGDNLNNNNKFMHSNGYSRLDSDVEEEEEGEEADEPVPRSSSQTLLQSKYEHAMKDLAEKHFGPQEKYVSQLPKDDLPPTSSDTSYLQKYASFGKRVADQGKMSAAQFPDRSIPRSSTDHSIQYSWSNSELQAPPSPTPPRGPAEQRNITTSSMLDHGVRASGTSSSFPFSSAFPNSSYRGVRMTGREIQAMQTYEFAGKRGGFDQDSSQNIGVRTLPVYTSRSSVRESRHYFRPPRSTWGKVIRAKESHHPSIPTPCLRESSV</sequence>
<feature type="compositionally biased region" description="Low complexity" evidence="3">
    <location>
        <begin position="781"/>
        <end position="792"/>
    </location>
</feature>
<feature type="region of interest" description="Disordered" evidence="3">
    <location>
        <begin position="680"/>
        <end position="859"/>
    </location>
</feature>
<feature type="compositionally biased region" description="Low complexity" evidence="3">
    <location>
        <begin position="735"/>
        <end position="750"/>
    </location>
</feature>
<feature type="domain" description="USP" evidence="4">
    <location>
        <begin position="27"/>
        <end position="654"/>
    </location>
</feature>
<proteinExistence type="predicted"/>
<organism evidence="5 6">
    <name type="scientific">Elysia crispata</name>
    <name type="common">lettuce slug</name>
    <dbReference type="NCBI Taxonomy" id="231223"/>
    <lineage>
        <taxon>Eukaryota</taxon>
        <taxon>Metazoa</taxon>
        <taxon>Spiralia</taxon>
        <taxon>Lophotrochozoa</taxon>
        <taxon>Mollusca</taxon>
        <taxon>Gastropoda</taxon>
        <taxon>Heterobranchia</taxon>
        <taxon>Euthyneura</taxon>
        <taxon>Panpulmonata</taxon>
        <taxon>Sacoglossa</taxon>
        <taxon>Placobranchoidea</taxon>
        <taxon>Plakobranchidae</taxon>
        <taxon>Elysia</taxon>
    </lineage>
</organism>
<protein>
    <recommendedName>
        <fullName evidence="2">ubiquitinyl hydrolase 1</fullName>
        <ecNumber evidence="2">3.4.19.12</ecNumber>
    </recommendedName>
</protein>
<feature type="compositionally biased region" description="Polar residues" evidence="3">
    <location>
        <begin position="1176"/>
        <end position="1193"/>
    </location>
</feature>
<evidence type="ECO:0000313" key="6">
    <source>
        <dbReference type="Proteomes" id="UP001283361"/>
    </source>
</evidence>
<dbReference type="PANTHER" id="PTHR21646">
    <property type="entry name" value="UBIQUITIN CARBOXYL-TERMINAL HYDROLASE"/>
    <property type="match status" value="1"/>
</dbReference>
<feature type="compositionally biased region" description="Polar residues" evidence="3">
    <location>
        <begin position="1070"/>
        <end position="1079"/>
    </location>
</feature>
<accession>A0AAE1CLQ1</accession>
<dbReference type="Proteomes" id="UP001283361">
    <property type="component" value="Unassembled WGS sequence"/>
</dbReference>
<dbReference type="Gene3D" id="3.90.70.10">
    <property type="entry name" value="Cysteine proteinases"/>
    <property type="match status" value="2"/>
</dbReference>
<dbReference type="SUPFAM" id="SSF54001">
    <property type="entry name" value="Cysteine proteinases"/>
    <property type="match status" value="1"/>
</dbReference>
<dbReference type="InterPro" id="IPR028889">
    <property type="entry name" value="USP"/>
</dbReference>
<comment type="caution">
    <text evidence="5">The sequence shown here is derived from an EMBL/GenBank/DDBJ whole genome shotgun (WGS) entry which is preliminary data.</text>
</comment>
<dbReference type="PROSITE" id="PS00972">
    <property type="entry name" value="USP_1"/>
    <property type="match status" value="1"/>
</dbReference>
<evidence type="ECO:0000256" key="1">
    <source>
        <dbReference type="ARBA" id="ARBA00000707"/>
    </source>
</evidence>
<dbReference type="CDD" id="cd02674">
    <property type="entry name" value="Peptidase_C19R"/>
    <property type="match status" value="1"/>
</dbReference>
<dbReference type="InterPro" id="IPR050185">
    <property type="entry name" value="Ub_carboxyl-term_hydrolase"/>
</dbReference>
<name>A0AAE1CLQ1_9GAST</name>
<dbReference type="EMBL" id="JAWDGP010007625">
    <property type="protein sequence ID" value="KAK3711000.1"/>
    <property type="molecule type" value="Genomic_DNA"/>
</dbReference>
<feature type="region of interest" description="Disordered" evidence="3">
    <location>
        <begin position="902"/>
        <end position="922"/>
    </location>
</feature>
<feature type="region of interest" description="Disordered" evidence="3">
    <location>
        <begin position="1160"/>
        <end position="1210"/>
    </location>
</feature>
<feature type="compositionally biased region" description="Acidic residues" evidence="3">
    <location>
        <begin position="1085"/>
        <end position="1097"/>
    </location>
</feature>
<evidence type="ECO:0000256" key="3">
    <source>
        <dbReference type="SAM" id="MobiDB-lite"/>
    </source>
</evidence>
<dbReference type="InterPro" id="IPR038765">
    <property type="entry name" value="Papain-like_cys_pep_sf"/>
</dbReference>
<dbReference type="Pfam" id="PF00443">
    <property type="entry name" value="UCH"/>
    <property type="match status" value="1"/>
</dbReference>
<keyword evidence="6" id="KW-1185">Reference proteome</keyword>
<feature type="region of interest" description="Disordered" evidence="3">
    <location>
        <begin position="1070"/>
        <end position="1106"/>
    </location>
</feature>
<evidence type="ECO:0000259" key="4">
    <source>
        <dbReference type="PROSITE" id="PS50235"/>
    </source>
</evidence>
<evidence type="ECO:0000313" key="5">
    <source>
        <dbReference type="EMBL" id="KAK3711000.1"/>
    </source>
</evidence>
<dbReference type="GO" id="GO:0016579">
    <property type="term" value="P:protein deubiquitination"/>
    <property type="evidence" value="ECO:0007669"/>
    <property type="project" value="InterPro"/>
</dbReference>
<dbReference type="PROSITE" id="PS50235">
    <property type="entry name" value="USP_3"/>
    <property type="match status" value="1"/>
</dbReference>
<feature type="compositionally biased region" description="Basic and acidic residues" evidence="3">
    <location>
        <begin position="825"/>
        <end position="846"/>
    </location>
</feature>
<comment type="catalytic activity">
    <reaction evidence="1">
        <text>Thiol-dependent hydrolysis of ester, thioester, amide, peptide and isopeptide bonds formed by the C-terminal Gly of ubiquitin (a 76-residue protein attached to proteins as an intracellular targeting signal).</text>
        <dbReference type="EC" id="3.4.19.12"/>
    </reaction>
</comment>
<feature type="compositionally biased region" description="Polar residues" evidence="3">
    <location>
        <begin position="903"/>
        <end position="915"/>
    </location>
</feature>
<dbReference type="InterPro" id="IPR018200">
    <property type="entry name" value="USP_CS"/>
</dbReference>
<dbReference type="PROSITE" id="PS00973">
    <property type="entry name" value="USP_2"/>
    <property type="match status" value="1"/>
</dbReference>